<dbReference type="AlphaFoldDB" id="A0A7S1A150"/>
<organism evidence="5">
    <name type="scientific">Noctiluca scintillans</name>
    <name type="common">Sea sparkle</name>
    <name type="synonym">Red tide dinoflagellate</name>
    <dbReference type="NCBI Taxonomy" id="2966"/>
    <lineage>
        <taxon>Eukaryota</taxon>
        <taxon>Sar</taxon>
        <taxon>Alveolata</taxon>
        <taxon>Dinophyceae</taxon>
        <taxon>Noctilucales</taxon>
        <taxon>Noctilucaceae</taxon>
        <taxon>Noctiluca</taxon>
    </lineage>
</organism>
<dbReference type="InterPro" id="IPR008978">
    <property type="entry name" value="HSP20-like_chaperone"/>
</dbReference>
<dbReference type="FunFam" id="1.10.287.370:FF:000001">
    <property type="entry name" value="Prefoldin subunit 3"/>
    <property type="match status" value="1"/>
</dbReference>
<dbReference type="Gene3D" id="2.60.40.790">
    <property type="match status" value="1"/>
</dbReference>
<dbReference type="PROSITE" id="PS51203">
    <property type="entry name" value="CS"/>
    <property type="match status" value="1"/>
</dbReference>
<gene>
    <name evidence="5" type="ORF">NSCI0253_LOCUS13634</name>
</gene>
<dbReference type="GO" id="GO:0005737">
    <property type="term" value="C:cytoplasm"/>
    <property type="evidence" value="ECO:0007669"/>
    <property type="project" value="TreeGrafter"/>
</dbReference>
<reference evidence="5" key="1">
    <citation type="submission" date="2021-01" db="EMBL/GenBank/DDBJ databases">
        <authorList>
            <person name="Corre E."/>
            <person name="Pelletier E."/>
            <person name="Niang G."/>
            <person name="Scheremetjew M."/>
            <person name="Finn R."/>
            <person name="Kale V."/>
            <person name="Holt S."/>
            <person name="Cochrane G."/>
            <person name="Meng A."/>
            <person name="Brown T."/>
            <person name="Cohen L."/>
        </authorList>
    </citation>
    <scope>NUCLEOTIDE SEQUENCE</scope>
</reference>
<protein>
    <recommendedName>
        <fullName evidence="4">CS domain-containing protein</fullName>
    </recommendedName>
</protein>
<dbReference type="InterPro" id="IPR004127">
    <property type="entry name" value="Prefoldin_subunit_alpha"/>
</dbReference>
<dbReference type="InterPro" id="IPR009053">
    <property type="entry name" value="Prefoldin"/>
</dbReference>
<proteinExistence type="inferred from homology"/>
<dbReference type="Pfam" id="PF02996">
    <property type="entry name" value="Prefoldin"/>
    <property type="match status" value="1"/>
</dbReference>
<dbReference type="GO" id="GO:0007017">
    <property type="term" value="P:microtubule-based process"/>
    <property type="evidence" value="ECO:0007669"/>
    <property type="project" value="TreeGrafter"/>
</dbReference>
<dbReference type="Pfam" id="PF04969">
    <property type="entry name" value="CS"/>
    <property type="match status" value="1"/>
</dbReference>
<keyword evidence="2" id="KW-0143">Chaperone</keyword>
<feature type="region of interest" description="Disordered" evidence="3">
    <location>
        <begin position="182"/>
        <end position="215"/>
    </location>
</feature>
<evidence type="ECO:0000256" key="2">
    <source>
        <dbReference type="ARBA" id="ARBA00023186"/>
    </source>
</evidence>
<evidence type="ECO:0000259" key="4">
    <source>
        <dbReference type="PROSITE" id="PS51203"/>
    </source>
</evidence>
<dbReference type="SUPFAM" id="SSF46579">
    <property type="entry name" value="Prefoldin"/>
    <property type="match status" value="1"/>
</dbReference>
<dbReference type="CDD" id="cd23156">
    <property type="entry name" value="Prefoldin_3"/>
    <property type="match status" value="1"/>
</dbReference>
<dbReference type="SUPFAM" id="SSF49764">
    <property type="entry name" value="HSP20-like chaperones"/>
    <property type="match status" value="1"/>
</dbReference>
<dbReference type="GO" id="GO:0007021">
    <property type="term" value="P:tubulin complex assembly"/>
    <property type="evidence" value="ECO:0007669"/>
    <property type="project" value="TreeGrafter"/>
</dbReference>
<dbReference type="Gene3D" id="1.10.287.370">
    <property type="match status" value="1"/>
</dbReference>
<dbReference type="GO" id="GO:0015631">
    <property type="term" value="F:tubulin binding"/>
    <property type="evidence" value="ECO:0007669"/>
    <property type="project" value="TreeGrafter"/>
</dbReference>
<evidence type="ECO:0000256" key="1">
    <source>
        <dbReference type="ARBA" id="ARBA00010048"/>
    </source>
</evidence>
<name>A0A7S1A150_NOCSC</name>
<sequence>MADNELGIPLCTSESDETNPRNIPKVIFLEKAEELCGKFKTETVLAQFRTLHSKYRYMQQSLLAQRANLKAKVPDIKKGLETCNFLKEQNEQQKSTDITYQLCEIVHSTATVEPTGTVCLWLGANTMVEFPHDEALELLTKSLKAAEEKVAGIDLDLLFLSDQITTTEVNIARVHNHGVVERQQLREQGKLGPAETAPERPTPARPPVAAEPATPKVDHGLYTWKQAAEEVEVTTPVKGVKAEDIKVEILPESLVVEHLGKVVLKGALAGRCSPNGSTWTISSNRVEVTLVKADDKNWPALFED</sequence>
<evidence type="ECO:0000313" key="5">
    <source>
        <dbReference type="EMBL" id="CAD8839286.1"/>
    </source>
</evidence>
<dbReference type="PANTHER" id="PTHR12409:SF0">
    <property type="entry name" value="PREFOLDIN SUBUNIT 3"/>
    <property type="match status" value="1"/>
</dbReference>
<accession>A0A7S1A150</accession>
<dbReference type="InterPro" id="IPR016655">
    <property type="entry name" value="PFD3"/>
</dbReference>
<dbReference type="GO" id="GO:0016272">
    <property type="term" value="C:prefoldin complex"/>
    <property type="evidence" value="ECO:0007669"/>
    <property type="project" value="InterPro"/>
</dbReference>
<comment type="similarity">
    <text evidence="1">Belongs to the prefoldin subunit alpha family.</text>
</comment>
<dbReference type="InterPro" id="IPR007052">
    <property type="entry name" value="CS_dom"/>
</dbReference>
<dbReference type="CDD" id="cd06467">
    <property type="entry name" value="p23_NUDC_like"/>
    <property type="match status" value="1"/>
</dbReference>
<evidence type="ECO:0000256" key="3">
    <source>
        <dbReference type="SAM" id="MobiDB-lite"/>
    </source>
</evidence>
<feature type="domain" description="CS" evidence="4">
    <location>
        <begin position="217"/>
        <end position="302"/>
    </location>
</feature>
<dbReference type="GO" id="GO:0006457">
    <property type="term" value="P:protein folding"/>
    <property type="evidence" value="ECO:0007669"/>
    <property type="project" value="InterPro"/>
</dbReference>
<dbReference type="PANTHER" id="PTHR12409">
    <property type="entry name" value="PREFOLDIN SUBUNIT 3"/>
    <property type="match status" value="1"/>
</dbReference>
<dbReference type="EMBL" id="HBFQ01019451">
    <property type="protein sequence ID" value="CAD8839286.1"/>
    <property type="molecule type" value="Transcribed_RNA"/>
</dbReference>